<dbReference type="RefSeq" id="WP_085767448.1">
    <property type="nucleotide sequence ID" value="NZ_CP019344.1"/>
</dbReference>
<dbReference type="InterPro" id="IPR020018">
    <property type="entry name" value="Motility-assoc_lipoprot_GldH"/>
</dbReference>
<evidence type="ECO:0000313" key="1">
    <source>
        <dbReference type="EMBL" id="ARN78644.1"/>
    </source>
</evidence>
<protein>
    <submittedName>
        <fullName evidence="1">Gliding motility lipoprotein GldH</fullName>
    </submittedName>
</protein>
<dbReference type="STRING" id="331648.BST97_11945"/>
<sequence>MKFQFSFILLVTIALSSCDESHVMSDSQAFDTAKWRLDHPVVFSFNPPDTINDYNLFINLRNSEKYVFNNIYLISQIKFPEGKTVVDTLEYLMANPQGEFLGKGSRDVFENKLWLKEGVRFRESGTYQLILSHATRKNGEVKGVTELEGILNVGYSIEKQNQSDGNE</sequence>
<name>A0A1W6MM12_9FLAO</name>
<dbReference type="PROSITE" id="PS51257">
    <property type="entry name" value="PROKAR_LIPOPROTEIN"/>
    <property type="match status" value="1"/>
</dbReference>
<reference evidence="1 2" key="1">
    <citation type="submission" date="2016-11" db="EMBL/GenBank/DDBJ databases">
        <title>Trade-off between light-utilization and light-protection in marine flavobacteria.</title>
        <authorList>
            <person name="Kumagai Y."/>
        </authorList>
    </citation>
    <scope>NUCLEOTIDE SEQUENCE [LARGE SCALE GENOMIC DNA]</scope>
    <source>
        <strain evidence="1 2">JCM 13191</strain>
    </source>
</reference>
<keyword evidence="1" id="KW-0449">Lipoprotein</keyword>
<dbReference type="EMBL" id="CP019344">
    <property type="protein sequence ID" value="ARN78644.1"/>
    <property type="molecule type" value="Genomic_DNA"/>
</dbReference>
<dbReference type="OrthoDB" id="982482at2"/>
<proteinExistence type="predicted"/>
<dbReference type="Pfam" id="PF14109">
    <property type="entry name" value="GldH_lipo"/>
    <property type="match status" value="1"/>
</dbReference>
<dbReference type="AlphaFoldDB" id="A0A1W6MM12"/>
<gene>
    <name evidence="1" type="ORF">BST97_11945</name>
</gene>
<dbReference type="Proteomes" id="UP000193431">
    <property type="component" value="Chromosome"/>
</dbReference>
<accession>A0A1W6MM12</accession>
<evidence type="ECO:0000313" key="2">
    <source>
        <dbReference type="Proteomes" id="UP000193431"/>
    </source>
</evidence>
<organism evidence="1 2">
    <name type="scientific">Nonlabens spongiae</name>
    <dbReference type="NCBI Taxonomy" id="331648"/>
    <lineage>
        <taxon>Bacteria</taxon>
        <taxon>Pseudomonadati</taxon>
        <taxon>Bacteroidota</taxon>
        <taxon>Flavobacteriia</taxon>
        <taxon>Flavobacteriales</taxon>
        <taxon>Flavobacteriaceae</taxon>
        <taxon>Nonlabens</taxon>
    </lineage>
</organism>
<keyword evidence="2" id="KW-1185">Reference proteome</keyword>